<feature type="domain" description="Glycogen debranching enzyme C-terminal" evidence="1">
    <location>
        <begin position="287"/>
        <end position="635"/>
    </location>
</feature>
<evidence type="ECO:0000259" key="1">
    <source>
        <dbReference type="Pfam" id="PF06202"/>
    </source>
</evidence>
<feature type="domain" description="Glycogen debranching enzyme bacterial and archaeal type N-terminal" evidence="2">
    <location>
        <begin position="13"/>
        <end position="231"/>
    </location>
</feature>
<dbReference type="PANTHER" id="PTHR10569:SF2">
    <property type="entry name" value="GLYCOGEN DEBRANCHING ENZYME"/>
    <property type="match status" value="1"/>
</dbReference>
<dbReference type="InterPro" id="IPR010401">
    <property type="entry name" value="AGL/Gdb1"/>
</dbReference>
<dbReference type="SUPFAM" id="SSF48208">
    <property type="entry name" value="Six-hairpin glycosidases"/>
    <property type="match status" value="1"/>
</dbReference>
<organism evidence="3">
    <name type="scientific">Thermodesulfobacterium geofontis</name>
    <dbReference type="NCBI Taxonomy" id="1295609"/>
    <lineage>
        <taxon>Bacteria</taxon>
        <taxon>Pseudomonadati</taxon>
        <taxon>Thermodesulfobacteriota</taxon>
        <taxon>Thermodesulfobacteria</taxon>
        <taxon>Thermodesulfobacteriales</taxon>
        <taxon>Thermodesulfobacteriaceae</taxon>
        <taxon>Thermodesulfobacterium</taxon>
    </lineage>
</organism>
<comment type="caution">
    <text evidence="3">The sequence shown here is derived from an EMBL/GenBank/DDBJ whole genome shotgun (WGS) entry which is preliminary data.</text>
</comment>
<protein>
    <recommendedName>
        <fullName evidence="4">Glycogen debranching protein</fullName>
    </recommendedName>
</protein>
<accession>A0A7V4JQQ4</accession>
<dbReference type="GO" id="GO:0005980">
    <property type="term" value="P:glycogen catabolic process"/>
    <property type="evidence" value="ECO:0007669"/>
    <property type="project" value="InterPro"/>
</dbReference>
<evidence type="ECO:0000259" key="2">
    <source>
        <dbReference type="Pfam" id="PF12439"/>
    </source>
</evidence>
<name>A0A7V4JQQ4_9BACT</name>
<gene>
    <name evidence="3" type="ORF">ENU91_04905</name>
</gene>
<reference evidence="3" key="1">
    <citation type="journal article" date="2020" name="mSystems">
        <title>Genome- and Community-Level Interaction Insights into Carbon Utilization and Element Cycling Functions of Hydrothermarchaeota in Hydrothermal Sediment.</title>
        <authorList>
            <person name="Zhou Z."/>
            <person name="Liu Y."/>
            <person name="Xu W."/>
            <person name="Pan J."/>
            <person name="Luo Z.H."/>
            <person name="Li M."/>
        </authorList>
    </citation>
    <scope>NUCLEOTIDE SEQUENCE [LARGE SCALE GENOMIC DNA]</scope>
    <source>
        <strain evidence="3">SpSt-711</strain>
    </source>
</reference>
<dbReference type="InterPro" id="IPR012341">
    <property type="entry name" value="6hp_glycosidase-like_sf"/>
</dbReference>
<proteinExistence type="predicted"/>
<dbReference type="GO" id="GO:0004134">
    <property type="term" value="F:4-alpha-glucanotransferase activity"/>
    <property type="evidence" value="ECO:0007669"/>
    <property type="project" value="InterPro"/>
</dbReference>
<dbReference type="Pfam" id="PF06202">
    <property type="entry name" value="GDE_C"/>
    <property type="match status" value="1"/>
</dbReference>
<dbReference type="InterPro" id="IPR032790">
    <property type="entry name" value="GDE_C"/>
</dbReference>
<dbReference type="EMBL" id="DTEI01000083">
    <property type="protein sequence ID" value="HGU15975.1"/>
    <property type="molecule type" value="Genomic_DNA"/>
</dbReference>
<dbReference type="GO" id="GO:0004135">
    <property type="term" value="F:amylo-alpha-1,6-glucosidase activity"/>
    <property type="evidence" value="ECO:0007669"/>
    <property type="project" value="InterPro"/>
</dbReference>
<dbReference type="Gene3D" id="1.50.10.10">
    <property type="match status" value="1"/>
</dbReference>
<dbReference type="InterPro" id="IPR024742">
    <property type="entry name" value="Glycogen_debranch_N"/>
</dbReference>
<dbReference type="AlphaFoldDB" id="A0A7V4JQQ4"/>
<dbReference type="Pfam" id="PF12439">
    <property type="entry name" value="GDE_N"/>
    <property type="match status" value="1"/>
</dbReference>
<dbReference type="InterPro" id="IPR008928">
    <property type="entry name" value="6-hairpin_glycosidase_sf"/>
</dbReference>
<dbReference type="PANTHER" id="PTHR10569">
    <property type="entry name" value="GLYCOGEN DEBRANCHING ENZYME"/>
    <property type="match status" value="1"/>
</dbReference>
<evidence type="ECO:0000313" key="3">
    <source>
        <dbReference type="EMBL" id="HGU15975.1"/>
    </source>
</evidence>
<evidence type="ECO:0008006" key="4">
    <source>
        <dbReference type="Google" id="ProtNLM"/>
    </source>
</evidence>
<sequence>MLKELFRLFTPYEWIITNRLGGYASGNAFLANSRKYHGLLIAGRKKGERTHLVSSVEEKVTFSSGLTYFLDTNFYRDTTYPEGYELIKEFFYLPYPFFYFAYPQSKDFFLKKSIKMHKEKNLVLIIYHNIGTYPFKLEIRPKFSFRNHHAVQFEKDWKEASVEINIFEKEAIIFKNELGLFTYLSKGKIFKDPIFYYHVYYPIEEIRGYEAIEDLFSPFKIEVELNPKEEFYLIFSDTPIRDINKEVELIENYYKNYPELDLNKKSFSQEEYFKILAPLVESFLLKDDIIAGFPWFYCWGRDTFIGLPAVFYLENGFEKAYNIFTKYKNLMKNGLIPNVVSDTSEINYNSIDGTLWFGLRIFQFIEFFKDKISEREKNELLQAIKEIITQFLTNSFLPFRIDPEDGFIEIPDNINLALTWMDVVIDGFPITPRYGKPIEISALWYNLLKFASKYLEESFIKKYKINSLIRKQKKNFAKYFNGELWADRIYKGEPIFEIRPNYIIALSLPFNICDKNPMIKGLELAKKELLTPYGLRSLSSRHPNFRKNYFGSQYLRDLAYHNGTVWVWLLYPYAEVLKKVYKNKKILKEELNKLVKPFRDKIISGKIASIPELYDGENPYYPKGTHAQFWSVASLFLIEKELKALKGL</sequence>